<keyword evidence="2" id="KW-1185">Reference proteome</keyword>
<gene>
    <name evidence="1" type="ORF">CR103_17835</name>
</gene>
<dbReference type="EMBL" id="PDOB01000035">
    <property type="protein sequence ID" value="PIL38485.1"/>
    <property type="molecule type" value="Genomic_DNA"/>
</dbReference>
<name>A0A2G8SXG4_9BURK</name>
<comment type="caution">
    <text evidence="1">The sequence shown here is derived from an EMBL/GenBank/DDBJ whole genome shotgun (WGS) entry which is preliminary data.</text>
</comment>
<evidence type="ECO:0000313" key="2">
    <source>
        <dbReference type="Proteomes" id="UP000228593"/>
    </source>
</evidence>
<dbReference type="AlphaFoldDB" id="A0A2G8SXG4"/>
<dbReference type="Proteomes" id="UP000228593">
    <property type="component" value="Unassembled WGS sequence"/>
</dbReference>
<proteinExistence type="predicted"/>
<protein>
    <submittedName>
        <fullName evidence="1">Uncharacterized protein</fullName>
    </submittedName>
</protein>
<evidence type="ECO:0000313" key="1">
    <source>
        <dbReference type="EMBL" id="PIL38485.1"/>
    </source>
</evidence>
<dbReference type="RefSeq" id="WP_099917290.1">
    <property type="nucleotide sequence ID" value="NZ_BMHS01000029.1"/>
</dbReference>
<dbReference type="OrthoDB" id="1489751at2"/>
<organism evidence="1 2">
    <name type="scientific">Massilia psychrophila</name>
    <dbReference type="NCBI Taxonomy" id="1603353"/>
    <lineage>
        <taxon>Bacteria</taxon>
        <taxon>Pseudomonadati</taxon>
        <taxon>Pseudomonadota</taxon>
        <taxon>Betaproteobacteria</taxon>
        <taxon>Burkholderiales</taxon>
        <taxon>Oxalobacteraceae</taxon>
        <taxon>Telluria group</taxon>
        <taxon>Massilia</taxon>
    </lineage>
</organism>
<accession>A0A2G8SXG4</accession>
<sequence>MPESESGGICWSDAGTVGNIAVADSGAMLRGDVGSGLLACDFASAGKYRNGVPRWWCRTHQGYWGVKADLLAVDRLGVKRCKAAGEPLAFVLDPLLLDMRRFASVRVVARGEGMHVRAVPAATAIGVDACLRAIALTGIDGIFAHPDIVQVNVTPPALRALNEARSGARLLGCLDCARCRYPHLDLGAFARNEHRRHYCGNCGNDSTHSKTAIVSNPLFALGEYFAGRLRFD</sequence>
<reference evidence="1 2" key="1">
    <citation type="submission" date="2017-10" db="EMBL/GenBank/DDBJ databases">
        <title>Massilia psychrophilum sp. nov., a novel purple-pigmented bacterium isolated from Tianshan glacier, Xinjiang Municipality, China.</title>
        <authorList>
            <person name="Wang H."/>
        </authorList>
    </citation>
    <scope>NUCLEOTIDE SEQUENCE [LARGE SCALE GENOMIC DNA]</scope>
    <source>
        <strain evidence="1 2">JCM 30813</strain>
    </source>
</reference>